<comment type="caution">
    <text evidence="1">The sequence shown here is derived from an EMBL/GenBank/DDBJ whole genome shotgun (WGS) entry which is preliminary data.</text>
</comment>
<protein>
    <recommendedName>
        <fullName evidence="3">DUF1351 domain-containing protein</fullName>
    </recommendedName>
</protein>
<evidence type="ECO:0000313" key="2">
    <source>
        <dbReference type="Proteomes" id="UP000728106"/>
    </source>
</evidence>
<gene>
    <name evidence="1" type="ORF">HAU20_00675</name>
</gene>
<accession>A0AA40YLZ1</accession>
<evidence type="ECO:0000313" key="1">
    <source>
        <dbReference type="EMBL" id="MBJ7637936.1"/>
    </source>
</evidence>
<dbReference type="AlphaFoldDB" id="A0AA40YLZ1"/>
<keyword evidence="2" id="KW-1185">Reference proteome</keyword>
<dbReference type="RefSeq" id="WP_199467930.1">
    <property type="nucleotide sequence ID" value="NZ_JAAOCP010000001.1"/>
</dbReference>
<dbReference type="EMBL" id="JAAOCP010000001">
    <property type="protein sequence ID" value="MBJ7637936.1"/>
    <property type="molecule type" value="Genomic_DNA"/>
</dbReference>
<name>A0AA40YLZ1_WEICO</name>
<proteinExistence type="predicted"/>
<evidence type="ECO:0008006" key="3">
    <source>
        <dbReference type="Google" id="ProtNLM"/>
    </source>
</evidence>
<reference evidence="1 2" key="1">
    <citation type="journal article" date="2021" name="Int. J. Food Microbiol.">
        <title>Safety demonstration of a microbial species for use in the food chain: Weissella confusa.</title>
        <authorList>
            <person name="Bourdichon F."/>
            <person name="Patrone V."/>
            <person name="Fontana A."/>
            <person name="Milani G."/>
            <person name="Morelli L."/>
        </authorList>
    </citation>
    <scope>NUCLEOTIDE SEQUENCE [LARGE SCALE GENOMIC DNA]</scope>
    <source>
        <strain evidence="1 2">CCUG 43002</strain>
    </source>
</reference>
<organism evidence="1 2">
    <name type="scientific">Weissella confusa</name>
    <name type="common">Lactobacillus confusus</name>
    <dbReference type="NCBI Taxonomy" id="1583"/>
    <lineage>
        <taxon>Bacteria</taxon>
        <taxon>Bacillati</taxon>
        <taxon>Bacillota</taxon>
        <taxon>Bacilli</taxon>
        <taxon>Lactobacillales</taxon>
        <taxon>Lactobacillaceae</taxon>
        <taxon>Weissella</taxon>
    </lineage>
</organism>
<sequence length="218" mass="24599">MKTIDTDVVVIKDSQAFGTKELLAQLQDIHPFDVSSNTELALAKKQRAAVAKVIPALKKQRKAFLADMEEQLNEKFPELPAIESLANDLLDDFDSEIKPYVSSIKGERLKQIQPEIDEVAANYEVEPYTAPADYANEEYWTATNKPSKKLRDKIVTDVRLQKVDMAKVEAKLDSEKRKSERLKDAICSIIDNVDRVNGLYSGDDVIKLLMPLGEFIKD</sequence>
<dbReference type="Proteomes" id="UP000728106">
    <property type="component" value="Unassembled WGS sequence"/>
</dbReference>